<evidence type="ECO:0000256" key="3">
    <source>
        <dbReference type="ARBA" id="ARBA00004721"/>
    </source>
</evidence>
<feature type="chain" id="PRO_5042055096" evidence="14">
    <location>
        <begin position="24"/>
        <end position="535"/>
    </location>
</feature>
<keyword evidence="11" id="KW-0503">Monooxygenase</keyword>
<dbReference type="GO" id="GO:0016020">
    <property type="term" value="C:membrane"/>
    <property type="evidence" value="ECO:0007669"/>
    <property type="project" value="UniProtKB-SubCell"/>
</dbReference>
<name>A0AAD6ZTD9_9AGAR</name>
<dbReference type="PANTHER" id="PTHR24305">
    <property type="entry name" value="CYTOCHROME P450"/>
    <property type="match status" value="1"/>
</dbReference>
<accession>A0AAD6ZTD9</accession>
<dbReference type="GO" id="GO:0020037">
    <property type="term" value="F:heme binding"/>
    <property type="evidence" value="ECO:0007669"/>
    <property type="project" value="InterPro"/>
</dbReference>
<dbReference type="GO" id="GO:0004497">
    <property type="term" value="F:monooxygenase activity"/>
    <property type="evidence" value="ECO:0007669"/>
    <property type="project" value="UniProtKB-KW"/>
</dbReference>
<evidence type="ECO:0000313" key="16">
    <source>
        <dbReference type="Proteomes" id="UP001218218"/>
    </source>
</evidence>
<evidence type="ECO:0000256" key="2">
    <source>
        <dbReference type="ARBA" id="ARBA00004370"/>
    </source>
</evidence>
<sequence length="535" mass="59185">MPYVSACLAILALSYILFRVAFSRHSTIEHVPGPPSPSWIYGNLLNLLLPVTYGDHEFAWQKQYGAVYRIKACFGVSSLLFNPLSRSFHIPLQADRLVVSDPLSLQFILRGTSFKHGPTLENAVTTVFGKKALASLQGEPHQRARAILNRAFTANAVRQFQPIFERTTQMMAAQLEESLMAGPLTDICSALFAPTLSAIAEAAFGCTLEEMGDELITQHRHAIVMVASRSRAHILAEVLYAYLPSYMLRFALFLPTSAFRNLRRYTIVTRKLGERLVSGKLEASRRGLEMDNDIYSSLLHPDASQEEKDAMTACEVATQTAMFLIAGQETTANTLALGLYELAKNIDFQEELRAEIYSAIGGDIAYDSMPLLNAFIKETLRMHPVTPLTEQVATEDTVLPLSHAIMTTSGERISEIPIRRGQIIMMAHASYQRRESLWGSDAGEFKPSRWTDGTTYKGDALGPYANLLSFLGGPRACLGWRFAILEMQVVIFGLVRKFSFTLPEDDSVRPCLAGTLMPAMANGNKGCPLLVSCLL</sequence>
<dbReference type="SUPFAM" id="SSF48264">
    <property type="entry name" value="Cytochrome P450"/>
    <property type="match status" value="1"/>
</dbReference>
<protein>
    <submittedName>
        <fullName evidence="15">Cytochrome P450</fullName>
    </submittedName>
</protein>
<comment type="subcellular location">
    <subcellularLocation>
        <location evidence="2">Membrane</location>
    </subcellularLocation>
</comment>
<reference evidence="15" key="1">
    <citation type="submission" date="2023-03" db="EMBL/GenBank/DDBJ databases">
        <title>Massive genome expansion in bonnet fungi (Mycena s.s.) driven by repeated elements and novel gene families across ecological guilds.</title>
        <authorList>
            <consortium name="Lawrence Berkeley National Laboratory"/>
            <person name="Harder C.B."/>
            <person name="Miyauchi S."/>
            <person name="Viragh M."/>
            <person name="Kuo A."/>
            <person name="Thoen E."/>
            <person name="Andreopoulos B."/>
            <person name="Lu D."/>
            <person name="Skrede I."/>
            <person name="Drula E."/>
            <person name="Henrissat B."/>
            <person name="Morin E."/>
            <person name="Kohler A."/>
            <person name="Barry K."/>
            <person name="LaButti K."/>
            <person name="Morin E."/>
            <person name="Salamov A."/>
            <person name="Lipzen A."/>
            <person name="Mereny Z."/>
            <person name="Hegedus B."/>
            <person name="Baldrian P."/>
            <person name="Stursova M."/>
            <person name="Weitz H."/>
            <person name="Taylor A."/>
            <person name="Grigoriev I.V."/>
            <person name="Nagy L.G."/>
            <person name="Martin F."/>
            <person name="Kauserud H."/>
        </authorList>
    </citation>
    <scope>NUCLEOTIDE SEQUENCE</scope>
    <source>
        <strain evidence="15">CBHHK002</strain>
    </source>
</reference>
<keyword evidence="5 13" id="KW-0349">Heme</keyword>
<evidence type="ECO:0000256" key="9">
    <source>
        <dbReference type="ARBA" id="ARBA00023002"/>
    </source>
</evidence>
<keyword evidence="9" id="KW-0560">Oxidoreductase</keyword>
<feature type="signal peptide" evidence="14">
    <location>
        <begin position="1"/>
        <end position="23"/>
    </location>
</feature>
<dbReference type="GO" id="GO:0005506">
    <property type="term" value="F:iron ion binding"/>
    <property type="evidence" value="ECO:0007669"/>
    <property type="project" value="InterPro"/>
</dbReference>
<dbReference type="PRINTS" id="PR00463">
    <property type="entry name" value="EP450I"/>
</dbReference>
<evidence type="ECO:0000256" key="13">
    <source>
        <dbReference type="PIRSR" id="PIRSR602401-1"/>
    </source>
</evidence>
<evidence type="ECO:0000256" key="1">
    <source>
        <dbReference type="ARBA" id="ARBA00001971"/>
    </source>
</evidence>
<evidence type="ECO:0000256" key="5">
    <source>
        <dbReference type="ARBA" id="ARBA00022617"/>
    </source>
</evidence>
<evidence type="ECO:0000256" key="11">
    <source>
        <dbReference type="ARBA" id="ARBA00023033"/>
    </source>
</evidence>
<keyword evidence="7 13" id="KW-0479">Metal-binding</keyword>
<proteinExistence type="inferred from homology"/>
<keyword evidence="10 13" id="KW-0408">Iron</keyword>
<evidence type="ECO:0000256" key="4">
    <source>
        <dbReference type="ARBA" id="ARBA00010617"/>
    </source>
</evidence>
<evidence type="ECO:0000313" key="15">
    <source>
        <dbReference type="EMBL" id="KAJ7337708.1"/>
    </source>
</evidence>
<gene>
    <name evidence="15" type="ORF">DFH08DRAFT_1082833</name>
</gene>
<organism evidence="15 16">
    <name type="scientific">Mycena albidolilacea</name>
    <dbReference type="NCBI Taxonomy" id="1033008"/>
    <lineage>
        <taxon>Eukaryota</taxon>
        <taxon>Fungi</taxon>
        <taxon>Dikarya</taxon>
        <taxon>Basidiomycota</taxon>
        <taxon>Agaricomycotina</taxon>
        <taxon>Agaricomycetes</taxon>
        <taxon>Agaricomycetidae</taxon>
        <taxon>Agaricales</taxon>
        <taxon>Marasmiineae</taxon>
        <taxon>Mycenaceae</taxon>
        <taxon>Mycena</taxon>
    </lineage>
</organism>
<dbReference type="InterPro" id="IPR050121">
    <property type="entry name" value="Cytochrome_P450_monoxygenase"/>
</dbReference>
<keyword evidence="14" id="KW-0732">Signal</keyword>
<evidence type="ECO:0000256" key="8">
    <source>
        <dbReference type="ARBA" id="ARBA00022989"/>
    </source>
</evidence>
<evidence type="ECO:0000256" key="12">
    <source>
        <dbReference type="ARBA" id="ARBA00023136"/>
    </source>
</evidence>
<comment type="cofactor">
    <cofactor evidence="1 13">
        <name>heme</name>
        <dbReference type="ChEBI" id="CHEBI:30413"/>
    </cofactor>
</comment>
<comment type="pathway">
    <text evidence="3">Secondary metabolite biosynthesis; terpenoid biosynthesis.</text>
</comment>
<comment type="similarity">
    <text evidence="4">Belongs to the cytochrome P450 family.</text>
</comment>
<dbReference type="AlphaFoldDB" id="A0AAD6ZTD9"/>
<dbReference type="PANTHER" id="PTHR24305:SF166">
    <property type="entry name" value="CYTOCHROME P450 12A4, MITOCHONDRIAL-RELATED"/>
    <property type="match status" value="1"/>
</dbReference>
<evidence type="ECO:0000256" key="10">
    <source>
        <dbReference type="ARBA" id="ARBA00023004"/>
    </source>
</evidence>
<keyword evidence="16" id="KW-1185">Reference proteome</keyword>
<keyword evidence="8" id="KW-1133">Transmembrane helix</keyword>
<dbReference type="Pfam" id="PF00067">
    <property type="entry name" value="p450"/>
    <property type="match status" value="1"/>
</dbReference>
<evidence type="ECO:0000256" key="14">
    <source>
        <dbReference type="SAM" id="SignalP"/>
    </source>
</evidence>
<dbReference type="Gene3D" id="1.10.630.10">
    <property type="entry name" value="Cytochrome P450"/>
    <property type="match status" value="1"/>
</dbReference>
<dbReference type="InterPro" id="IPR001128">
    <property type="entry name" value="Cyt_P450"/>
</dbReference>
<keyword evidence="6" id="KW-0812">Transmembrane</keyword>
<keyword evidence="12" id="KW-0472">Membrane</keyword>
<dbReference type="PRINTS" id="PR00385">
    <property type="entry name" value="P450"/>
</dbReference>
<comment type="caution">
    <text evidence="15">The sequence shown here is derived from an EMBL/GenBank/DDBJ whole genome shotgun (WGS) entry which is preliminary data.</text>
</comment>
<dbReference type="InterPro" id="IPR002401">
    <property type="entry name" value="Cyt_P450_E_grp-I"/>
</dbReference>
<dbReference type="GO" id="GO:0016705">
    <property type="term" value="F:oxidoreductase activity, acting on paired donors, with incorporation or reduction of molecular oxygen"/>
    <property type="evidence" value="ECO:0007669"/>
    <property type="project" value="InterPro"/>
</dbReference>
<evidence type="ECO:0000256" key="7">
    <source>
        <dbReference type="ARBA" id="ARBA00022723"/>
    </source>
</evidence>
<dbReference type="Proteomes" id="UP001218218">
    <property type="component" value="Unassembled WGS sequence"/>
</dbReference>
<feature type="binding site" description="axial binding residue" evidence="13">
    <location>
        <position position="477"/>
    </location>
    <ligand>
        <name>heme</name>
        <dbReference type="ChEBI" id="CHEBI:30413"/>
    </ligand>
    <ligandPart>
        <name>Fe</name>
        <dbReference type="ChEBI" id="CHEBI:18248"/>
    </ligandPart>
</feature>
<dbReference type="InterPro" id="IPR036396">
    <property type="entry name" value="Cyt_P450_sf"/>
</dbReference>
<evidence type="ECO:0000256" key="6">
    <source>
        <dbReference type="ARBA" id="ARBA00022692"/>
    </source>
</evidence>
<dbReference type="EMBL" id="JARIHO010000029">
    <property type="protein sequence ID" value="KAJ7337708.1"/>
    <property type="molecule type" value="Genomic_DNA"/>
</dbReference>